<proteinExistence type="predicted"/>
<evidence type="ECO:0000256" key="1">
    <source>
        <dbReference type="SAM" id="MobiDB-lite"/>
    </source>
</evidence>
<dbReference type="WBParaSite" id="nRc.2.0.1.t37333-RA">
    <property type="protein sequence ID" value="nRc.2.0.1.t37333-RA"/>
    <property type="gene ID" value="nRc.2.0.1.g37333"/>
</dbReference>
<keyword evidence="2" id="KW-1185">Reference proteome</keyword>
<sequence>MTMKNVNQGNVPKNFHPIPGHKALATNLKPERLTPTTLTNLQAVTAPASRNGQAFGLVKRAFDKQSLQLPICGKIKVADGAVVNPHGPVVVTMESVFGEHMTNQPEEIEAKQPVPQAQPSPHQPPTQRLEVATAAADGDLTDHELAALDKSLPCYTDQQKLDFALNKMTAKTYVTAAQKSKALCMLRQNRNVFSLPSNKPTFTKELTVSIDTGSAKPLYFPAALKNIFFNMTTPSTSSASAANEPPPYRESINVNERYVRWAEQQPHQNDLSFCCDENNVKRMICAANLECWYVSLFARPPNVLPPLIFLSPGNLGVVLAAQPTPKFRGYTLVGFDTEAIMAADMKNFQFAMPMPAYSTASSYPRHVQLAFPNGRMFILETFTATLEDWTVFSPWSMVNTPSSFHSMEPTNGREYTLF</sequence>
<evidence type="ECO:0000313" key="2">
    <source>
        <dbReference type="Proteomes" id="UP000887565"/>
    </source>
</evidence>
<organism evidence="2 3">
    <name type="scientific">Romanomermis culicivorax</name>
    <name type="common">Nematode worm</name>
    <dbReference type="NCBI Taxonomy" id="13658"/>
    <lineage>
        <taxon>Eukaryota</taxon>
        <taxon>Metazoa</taxon>
        <taxon>Ecdysozoa</taxon>
        <taxon>Nematoda</taxon>
        <taxon>Enoplea</taxon>
        <taxon>Dorylaimia</taxon>
        <taxon>Mermithida</taxon>
        <taxon>Mermithoidea</taxon>
        <taxon>Mermithidae</taxon>
        <taxon>Romanomermis</taxon>
    </lineage>
</organism>
<dbReference type="Proteomes" id="UP000887565">
    <property type="component" value="Unplaced"/>
</dbReference>
<reference evidence="3" key="1">
    <citation type="submission" date="2022-11" db="UniProtKB">
        <authorList>
            <consortium name="WormBaseParasite"/>
        </authorList>
    </citation>
    <scope>IDENTIFICATION</scope>
</reference>
<accession>A0A915KEU9</accession>
<evidence type="ECO:0000313" key="3">
    <source>
        <dbReference type="WBParaSite" id="nRc.2.0.1.t37333-RA"/>
    </source>
</evidence>
<feature type="region of interest" description="Disordered" evidence="1">
    <location>
        <begin position="106"/>
        <end position="126"/>
    </location>
</feature>
<name>A0A915KEU9_ROMCU</name>
<protein>
    <submittedName>
        <fullName evidence="3">Uncharacterized protein</fullName>
    </submittedName>
</protein>
<dbReference type="AlphaFoldDB" id="A0A915KEU9"/>